<name>A0ABY4Q1H3_9ACTN</name>
<feature type="region of interest" description="Disordered" evidence="1">
    <location>
        <begin position="28"/>
        <end position="73"/>
    </location>
</feature>
<sequence length="73" mass="8066">MNELLRRAVADGRRDHSVSALVEVLRKRPGRGVAQPAGQGVPRPPMPTSPDVRENVTSRKYSGPFLPSKTVYR</sequence>
<evidence type="ECO:0000313" key="3">
    <source>
        <dbReference type="Proteomes" id="UP000829992"/>
    </source>
</evidence>
<gene>
    <name evidence="2" type="ORF">M4V62_31400</name>
</gene>
<dbReference type="EMBL" id="CP097289">
    <property type="protein sequence ID" value="UQT59209.1"/>
    <property type="molecule type" value="Genomic_DNA"/>
</dbReference>
<accession>A0ABY4Q1H3</accession>
<organism evidence="2 3">
    <name type="scientific">Streptomyces durmitorensis</name>
    <dbReference type="NCBI Taxonomy" id="319947"/>
    <lineage>
        <taxon>Bacteria</taxon>
        <taxon>Bacillati</taxon>
        <taxon>Actinomycetota</taxon>
        <taxon>Actinomycetes</taxon>
        <taxon>Kitasatosporales</taxon>
        <taxon>Streptomycetaceae</taxon>
        <taxon>Streptomyces</taxon>
    </lineage>
</organism>
<proteinExistence type="predicted"/>
<dbReference type="Proteomes" id="UP000829992">
    <property type="component" value="Chromosome"/>
</dbReference>
<keyword evidence="3" id="KW-1185">Reference proteome</keyword>
<evidence type="ECO:0000313" key="2">
    <source>
        <dbReference type="EMBL" id="UQT59209.1"/>
    </source>
</evidence>
<protein>
    <recommendedName>
        <fullName evidence="4">Transposase</fullName>
    </recommendedName>
</protein>
<evidence type="ECO:0008006" key="4">
    <source>
        <dbReference type="Google" id="ProtNLM"/>
    </source>
</evidence>
<evidence type="ECO:0000256" key="1">
    <source>
        <dbReference type="SAM" id="MobiDB-lite"/>
    </source>
</evidence>
<dbReference type="RefSeq" id="WP_249590565.1">
    <property type="nucleotide sequence ID" value="NZ_BAAAQL010000055.1"/>
</dbReference>
<reference evidence="2 3" key="1">
    <citation type="submission" date="2022-05" db="EMBL/GenBank/DDBJ databases">
        <authorList>
            <person name="Zhou X."/>
            <person name="Li K."/>
            <person name="Man Y."/>
        </authorList>
    </citation>
    <scope>NUCLEOTIDE SEQUENCE [LARGE SCALE GENOMIC DNA]</scope>
    <source>
        <strain evidence="2 3">MS405</strain>
    </source>
</reference>